<feature type="binding site" evidence="7">
    <location>
        <position position="60"/>
    </location>
    <ligand>
        <name>FMN</name>
        <dbReference type="ChEBI" id="CHEBI:58210"/>
    </ligand>
</feature>
<dbReference type="EC" id="1.6.99.1" evidence="7"/>
<comment type="subunit">
    <text evidence="7">Homotetramer.</text>
</comment>
<feature type="binding site" evidence="7">
    <location>
        <position position="215"/>
    </location>
    <ligand>
        <name>FMN</name>
        <dbReference type="ChEBI" id="CHEBI:58210"/>
    </ligand>
</feature>
<reference evidence="9 10" key="1">
    <citation type="submission" date="2019-01" db="EMBL/GenBank/DDBJ databases">
        <title>Chengkuizengella sp. nov., isolated from deep-sea sediment of East Pacific Ocean.</title>
        <authorList>
            <person name="Yang J."/>
            <person name="Lai Q."/>
            <person name="Shao Z."/>
        </authorList>
    </citation>
    <scope>NUCLEOTIDE SEQUENCE [LARGE SCALE GENOMIC DNA]</scope>
    <source>
        <strain evidence="9 10">YPA3-1-1</strain>
    </source>
</reference>
<protein>
    <recommendedName>
        <fullName evidence="7">NADPH dehydrogenase</fullName>
        <ecNumber evidence="7">1.6.99.1</ecNumber>
    </recommendedName>
</protein>
<dbReference type="InterPro" id="IPR001155">
    <property type="entry name" value="OxRdtase_FMN_N"/>
</dbReference>
<evidence type="ECO:0000256" key="6">
    <source>
        <dbReference type="ARBA" id="ARBA00023002"/>
    </source>
</evidence>
<comment type="function">
    <text evidence="7">Catalyzes the reduction of the double bond of an array of alpha,beta-unsaturated aldehydes and ketones. It also reduces the nitro group of nitroester and nitroaromatic compounds. It could have a role in detoxification processes.</text>
</comment>
<evidence type="ECO:0000256" key="3">
    <source>
        <dbReference type="ARBA" id="ARBA00022630"/>
    </source>
</evidence>
<gene>
    <name evidence="7 9" type="primary">namA</name>
    <name evidence="9" type="ORF">ERL59_12040</name>
</gene>
<dbReference type="GO" id="GO:0009636">
    <property type="term" value="P:response to toxic substance"/>
    <property type="evidence" value="ECO:0007669"/>
    <property type="project" value="UniProtKB-KW"/>
</dbReference>
<keyword evidence="4 7" id="KW-0288">FMN</keyword>
<dbReference type="PANTHER" id="PTHR43303">
    <property type="entry name" value="NADPH DEHYDROGENASE C23G7.10C-RELATED"/>
    <property type="match status" value="1"/>
</dbReference>
<dbReference type="EMBL" id="SIJB01000027">
    <property type="protein sequence ID" value="NBI29690.1"/>
    <property type="molecule type" value="Genomic_DNA"/>
</dbReference>
<evidence type="ECO:0000256" key="7">
    <source>
        <dbReference type="HAMAP-Rule" id="MF_01614"/>
    </source>
</evidence>
<dbReference type="InterPro" id="IPR044152">
    <property type="entry name" value="YqjM-like"/>
</dbReference>
<feature type="binding site" evidence="7">
    <location>
        <begin position="164"/>
        <end position="167"/>
    </location>
    <ligand>
        <name>substrate</name>
    </ligand>
</feature>
<feature type="binding site" evidence="7">
    <location>
        <position position="102"/>
    </location>
    <ligand>
        <name>FMN</name>
        <dbReference type="ChEBI" id="CHEBI:58210"/>
    </ligand>
</feature>
<dbReference type="GO" id="GO:0050661">
    <property type="term" value="F:NADP binding"/>
    <property type="evidence" value="ECO:0007669"/>
    <property type="project" value="UniProtKB-UniRule"/>
</dbReference>
<evidence type="ECO:0000313" key="9">
    <source>
        <dbReference type="EMBL" id="NBI29690.1"/>
    </source>
</evidence>
<feature type="domain" description="NADH:flavin oxidoreductase/NADH oxidase N-terminal" evidence="8">
    <location>
        <begin position="4"/>
        <end position="325"/>
    </location>
</feature>
<dbReference type="Gene3D" id="3.20.20.70">
    <property type="entry name" value="Aldolase class I"/>
    <property type="match status" value="1"/>
</dbReference>
<feature type="binding site" evidence="7">
    <location>
        <begin position="23"/>
        <end position="26"/>
    </location>
    <ligand>
        <name>FMN</name>
        <dbReference type="ChEBI" id="CHEBI:58210"/>
    </ligand>
</feature>
<comment type="catalytic activity">
    <reaction evidence="7">
        <text>A + NADPH + H(+) = AH2 + NADP(+)</text>
        <dbReference type="Rhea" id="RHEA:13149"/>
        <dbReference type="ChEBI" id="CHEBI:13193"/>
        <dbReference type="ChEBI" id="CHEBI:15378"/>
        <dbReference type="ChEBI" id="CHEBI:17499"/>
        <dbReference type="ChEBI" id="CHEBI:57783"/>
        <dbReference type="ChEBI" id="CHEBI:58349"/>
        <dbReference type="EC" id="1.6.99.1"/>
    </reaction>
</comment>
<keyword evidence="6 7" id="KW-0560">Oxidoreductase</keyword>
<accession>A0A6N9Q4I7</accession>
<feature type="binding site" evidence="7">
    <location>
        <begin position="307"/>
        <end position="308"/>
    </location>
    <ligand>
        <name>FMN</name>
        <dbReference type="ChEBI" id="CHEBI:58210"/>
    </ligand>
</feature>
<dbReference type="SUPFAM" id="SSF51395">
    <property type="entry name" value="FMN-linked oxidoreductases"/>
    <property type="match status" value="1"/>
</dbReference>
<organism evidence="9 10">
    <name type="scientific">Chengkuizengella marina</name>
    <dbReference type="NCBI Taxonomy" id="2507566"/>
    <lineage>
        <taxon>Bacteria</taxon>
        <taxon>Bacillati</taxon>
        <taxon>Bacillota</taxon>
        <taxon>Bacilli</taxon>
        <taxon>Bacillales</taxon>
        <taxon>Paenibacillaceae</taxon>
        <taxon>Chengkuizengella</taxon>
    </lineage>
</organism>
<comment type="similarity">
    <text evidence="7">Belongs to the NADH:flavin oxidoreductase/NADH oxidase family. NamA subfamily.</text>
</comment>
<evidence type="ECO:0000256" key="1">
    <source>
        <dbReference type="ARBA" id="ARBA00001917"/>
    </source>
</evidence>
<evidence type="ECO:0000256" key="4">
    <source>
        <dbReference type="ARBA" id="ARBA00022643"/>
    </source>
</evidence>
<evidence type="ECO:0000256" key="2">
    <source>
        <dbReference type="ARBA" id="ARBA00022575"/>
    </source>
</evidence>
<dbReference type="OrthoDB" id="9772736at2"/>
<keyword evidence="5 7" id="KW-0521">NADP</keyword>
<dbReference type="Pfam" id="PF00724">
    <property type="entry name" value="Oxidored_FMN"/>
    <property type="match status" value="1"/>
</dbReference>
<dbReference type="AlphaFoldDB" id="A0A6N9Q4I7"/>
<evidence type="ECO:0000259" key="8">
    <source>
        <dbReference type="Pfam" id="PF00724"/>
    </source>
</evidence>
<dbReference type="Proteomes" id="UP000448943">
    <property type="component" value="Unassembled WGS sequence"/>
</dbReference>
<sequence>MAKKLFSNYTLKNITLKNRIVMSPMCMYSCVKEDGKVMDWHLTHYTSRAVGQVGLIVVEATAVHPQGRISLYDLGIWNDEQIEGLKQLTEMTHQHGSKIGIQLAHAGRKAEVEGNIYAPSAIPFNDEMRIPKEMSIEEINEMIQSFKEGARRAKIAGFDVIEIHGAHGYLISSFLSPLTNQRTDEYGGSTEKRYRFLSQVVEAIKEEWDGPLLVRISASDYKEGGNTPNDFIYYVKRMKEQGVDLVDCSSGGVVPASIDAYPGYQVKFADQIRNEGNMATGAVGLIVNGLQAEEILKNERADLIFIGRELLRDPYWARTAAKQLRVEIESPVQYNRAW</sequence>
<evidence type="ECO:0000313" key="10">
    <source>
        <dbReference type="Proteomes" id="UP000448943"/>
    </source>
</evidence>
<keyword evidence="10" id="KW-1185">Reference proteome</keyword>
<dbReference type="InterPro" id="IPR023663">
    <property type="entry name" value="NADPH_DH_bac"/>
</dbReference>
<dbReference type="NCBIfam" id="NF010047">
    <property type="entry name" value="PRK13523.1"/>
    <property type="match status" value="1"/>
</dbReference>
<evidence type="ECO:0000256" key="5">
    <source>
        <dbReference type="ARBA" id="ARBA00022857"/>
    </source>
</evidence>
<comment type="caution">
    <text evidence="9">The sequence shown here is derived from an EMBL/GenBank/DDBJ whole genome shotgun (WGS) entry which is preliminary data.</text>
</comment>
<dbReference type="CDD" id="cd02932">
    <property type="entry name" value="OYE_YqiM_FMN"/>
    <property type="match status" value="1"/>
</dbReference>
<keyword evidence="2 7" id="KW-0216">Detoxification</keyword>
<dbReference type="PANTHER" id="PTHR43303:SF4">
    <property type="entry name" value="NADPH DEHYDROGENASE C23G7.10C-RELATED"/>
    <property type="match status" value="1"/>
</dbReference>
<dbReference type="HAMAP" id="MF_01614">
    <property type="entry name" value="NamA"/>
    <property type="match status" value="1"/>
</dbReference>
<dbReference type="GO" id="GO:0010181">
    <property type="term" value="F:FMN binding"/>
    <property type="evidence" value="ECO:0007669"/>
    <property type="project" value="UniProtKB-UniRule"/>
</dbReference>
<proteinExistence type="inferred from homology"/>
<comment type="cofactor">
    <cofactor evidence="1 7">
        <name>FMN</name>
        <dbReference type="ChEBI" id="CHEBI:58210"/>
    </cofactor>
</comment>
<dbReference type="GO" id="GO:0003959">
    <property type="term" value="F:NADPH dehydrogenase activity"/>
    <property type="evidence" value="ECO:0007669"/>
    <property type="project" value="UniProtKB-UniRule"/>
</dbReference>
<name>A0A6N9Q4I7_9BACL</name>
<dbReference type="RefSeq" id="WP_160646496.1">
    <property type="nucleotide sequence ID" value="NZ_SIJB01000027.1"/>
</dbReference>
<keyword evidence="3 7" id="KW-0285">Flavoprotein</keyword>
<dbReference type="InterPro" id="IPR013785">
    <property type="entry name" value="Aldolase_TIM"/>
</dbReference>
<feature type="binding site" evidence="7">
    <location>
        <position position="28"/>
    </location>
    <ligand>
        <name>substrate</name>
    </ligand>
</feature>